<evidence type="ECO:0000313" key="7">
    <source>
        <dbReference type="EMBL" id="MFO7191353.1"/>
    </source>
</evidence>
<comment type="similarity">
    <text evidence="2 4">Belongs to the pyridoxal phosphate-binding protein YggS/PROSC family.</text>
</comment>
<dbReference type="InterPro" id="IPR011078">
    <property type="entry name" value="PyrdxlP_homeostasis"/>
</dbReference>
<accession>A0A2W4JLQ3</accession>
<dbReference type="PROSITE" id="PS01211">
    <property type="entry name" value="UPF0001"/>
    <property type="match status" value="1"/>
</dbReference>
<evidence type="ECO:0000313" key="8">
    <source>
        <dbReference type="EMBL" id="PZN00055.1"/>
    </source>
</evidence>
<dbReference type="PANTHER" id="PTHR10146:SF14">
    <property type="entry name" value="PYRIDOXAL PHOSPHATE HOMEOSTASIS PROTEIN"/>
    <property type="match status" value="1"/>
</dbReference>
<dbReference type="GO" id="GO:0030170">
    <property type="term" value="F:pyridoxal phosphate binding"/>
    <property type="evidence" value="ECO:0007669"/>
    <property type="project" value="UniProtKB-UniRule"/>
</dbReference>
<evidence type="ECO:0000313" key="9">
    <source>
        <dbReference type="Proteomes" id="UP000249324"/>
    </source>
</evidence>
<dbReference type="EMBL" id="QGUI01000112">
    <property type="protein sequence ID" value="PZN00055.1"/>
    <property type="molecule type" value="Genomic_DNA"/>
</dbReference>
<gene>
    <name evidence="7" type="ORF">DIU77_003835</name>
    <name evidence="8" type="ORF">DIU77_04425</name>
</gene>
<evidence type="ECO:0000256" key="3">
    <source>
        <dbReference type="PIRSR" id="PIRSR004848-1"/>
    </source>
</evidence>
<reference evidence="7" key="1">
    <citation type="submission" date="2018-05" db="EMBL/GenBank/DDBJ databases">
        <authorList>
            <person name="Moura L."/>
            <person name="Setubal J.C."/>
        </authorList>
    </citation>
    <scope>NUCLEOTIDE SEQUENCE</scope>
    <source>
        <strain evidence="7">ZC4RG45</strain>
    </source>
</reference>
<organism evidence="8">
    <name type="scientific">Thermocrispum agreste</name>
    <dbReference type="NCBI Taxonomy" id="37925"/>
    <lineage>
        <taxon>Bacteria</taxon>
        <taxon>Bacillati</taxon>
        <taxon>Actinomycetota</taxon>
        <taxon>Actinomycetes</taxon>
        <taxon>Pseudonocardiales</taxon>
        <taxon>Pseudonocardiaceae</taxon>
        <taxon>Thermocrispum</taxon>
    </lineage>
</organism>
<reference evidence="7" key="4">
    <citation type="submission" date="2023-08" db="EMBL/GenBank/DDBJ databases">
        <authorList>
            <person name="Guima S.E.S."/>
            <person name="Martins L.F."/>
            <person name="Silva A.M."/>
            <person name="Setubal J.C."/>
        </authorList>
    </citation>
    <scope>NUCLEOTIDE SEQUENCE</scope>
    <source>
        <strain evidence="7">ZC4RG45</strain>
    </source>
</reference>
<dbReference type="Proteomes" id="UP000249324">
    <property type="component" value="Unassembled WGS sequence"/>
</dbReference>
<comment type="cofactor">
    <cofactor evidence="3">
        <name>pyridoxal 5'-phosphate</name>
        <dbReference type="ChEBI" id="CHEBI:597326"/>
    </cofactor>
</comment>
<reference evidence="8" key="2">
    <citation type="submission" date="2018-05" db="EMBL/GenBank/DDBJ databases">
        <authorList>
            <person name="Lanie J.A."/>
            <person name="Ng W.-L."/>
            <person name="Kazmierczak K.M."/>
            <person name="Andrzejewski T.M."/>
            <person name="Davidsen T.M."/>
            <person name="Wayne K.J."/>
            <person name="Tettelin H."/>
            <person name="Glass J.I."/>
            <person name="Rusch D."/>
            <person name="Podicherti R."/>
            <person name="Tsui H.-C.T."/>
            <person name="Winkler M.E."/>
        </authorList>
    </citation>
    <scope>NUCLEOTIDE SEQUENCE</scope>
    <source>
        <strain evidence="8">ZC4RG45</strain>
    </source>
</reference>
<keyword evidence="5" id="KW-0175">Coiled coil</keyword>
<evidence type="ECO:0000256" key="4">
    <source>
        <dbReference type="RuleBase" id="RU004514"/>
    </source>
</evidence>
<dbReference type="Gene3D" id="3.20.20.10">
    <property type="entry name" value="Alanine racemase"/>
    <property type="match status" value="1"/>
</dbReference>
<dbReference type="PANTHER" id="PTHR10146">
    <property type="entry name" value="PROLINE SYNTHETASE CO-TRANSCRIBED BACTERIAL HOMOLOG PROTEIN"/>
    <property type="match status" value="1"/>
</dbReference>
<evidence type="ECO:0000256" key="2">
    <source>
        <dbReference type="HAMAP-Rule" id="MF_02087"/>
    </source>
</evidence>
<dbReference type="Pfam" id="PF01168">
    <property type="entry name" value="Ala_racemase_N"/>
    <property type="match status" value="1"/>
</dbReference>
<dbReference type="PIRSF" id="PIRSF004848">
    <property type="entry name" value="YBL036c_PLPDEIII"/>
    <property type="match status" value="1"/>
</dbReference>
<comment type="function">
    <text evidence="2">Pyridoxal 5'-phosphate (PLP)-binding protein, which is involved in PLP homeostasis.</text>
</comment>
<evidence type="ECO:0000259" key="6">
    <source>
        <dbReference type="Pfam" id="PF01168"/>
    </source>
</evidence>
<dbReference type="SUPFAM" id="SSF51419">
    <property type="entry name" value="PLP-binding barrel"/>
    <property type="match status" value="1"/>
</dbReference>
<dbReference type="STRING" id="1111738.GCA_000427905_00808"/>
<comment type="caution">
    <text evidence="8">The sequence shown here is derived from an EMBL/GenBank/DDBJ whole genome shotgun (WGS) entry which is preliminary data.</text>
</comment>
<protein>
    <recommendedName>
        <fullName evidence="2">Pyridoxal phosphate homeostasis protein</fullName>
        <shortName evidence="2">PLP homeostasis protein</shortName>
    </recommendedName>
</protein>
<evidence type="ECO:0000256" key="5">
    <source>
        <dbReference type="SAM" id="Coils"/>
    </source>
</evidence>
<proteinExistence type="inferred from homology"/>
<keyword evidence="1 2" id="KW-0663">Pyridoxal phosphate</keyword>
<feature type="domain" description="Alanine racemase N-terminal" evidence="6">
    <location>
        <begin position="15"/>
        <end position="241"/>
    </location>
</feature>
<dbReference type="InterPro" id="IPR029066">
    <property type="entry name" value="PLP-binding_barrel"/>
</dbReference>
<dbReference type="EMBL" id="QGUI02000025">
    <property type="protein sequence ID" value="MFO7191353.1"/>
    <property type="molecule type" value="Genomic_DNA"/>
</dbReference>
<sequence length="244" mass="26522">MTVSSRRRAELEEALQRVRQRIDDAVKAAGRPPGSVELLAVTKTFPATDVAALIDLGLREFGENRDQEAAAKVAEVAALRPDADVRWHMVGRLQRNKARSVARWADVVQSVDSVRLAVALAKAVARAREEGHRPDEPLDVQLQVSIDGDPARGGCPLDEIDRLADEVARMSDLRMRGLMAVAPLDWEPGKAFAVLQKTHERLRKDHPELVELSAGMSGDLEAAVACGSTRVRVGTALLGHRALA</sequence>
<evidence type="ECO:0000256" key="1">
    <source>
        <dbReference type="ARBA" id="ARBA00022898"/>
    </source>
</evidence>
<feature type="coiled-coil region" evidence="5">
    <location>
        <begin position="1"/>
        <end position="28"/>
    </location>
</feature>
<dbReference type="InterPro" id="IPR001608">
    <property type="entry name" value="Ala_racemase_N"/>
</dbReference>
<name>A0A2W4JLQ3_9PSEU</name>
<dbReference type="CDD" id="cd00635">
    <property type="entry name" value="PLPDE_III_YBL036c_like"/>
    <property type="match status" value="1"/>
</dbReference>
<feature type="modified residue" description="N6-(pyridoxal phosphate)lysine" evidence="2 3">
    <location>
        <position position="43"/>
    </location>
</feature>
<dbReference type="NCBIfam" id="TIGR00044">
    <property type="entry name" value="YggS family pyridoxal phosphate-dependent enzyme"/>
    <property type="match status" value="1"/>
</dbReference>
<reference evidence="7 9" key="3">
    <citation type="journal article" date="2021" name="BMC Genomics">
        <title>Genome-resolved metagenome and metatranscriptome analyses of thermophilic composting reveal key bacterial players and their metabolic interactions.</title>
        <authorList>
            <person name="Braga L.P.P."/>
            <person name="Pereira R.V."/>
            <person name="Martins L.F."/>
            <person name="Moura L.M.S."/>
            <person name="Sanchez F.B."/>
            <person name="Patane J.S.L."/>
            <person name="da Silva A.M."/>
            <person name="Setubal J.C."/>
        </authorList>
    </citation>
    <scope>NUCLEOTIDE SEQUENCE [LARGE SCALE GENOMIC DNA]</scope>
    <source>
        <strain evidence="7">ZC4RG45</strain>
    </source>
</reference>
<dbReference type="AlphaFoldDB" id="A0A2W4JLQ3"/>
<dbReference type="HAMAP" id="MF_02087">
    <property type="entry name" value="PLP_homeostasis"/>
    <property type="match status" value="1"/>
</dbReference>